<dbReference type="EMBL" id="FAOZ01000030">
    <property type="protein sequence ID" value="CUU59631.1"/>
    <property type="molecule type" value="Genomic_DNA"/>
</dbReference>
<keyword evidence="5 7" id="KW-0472">Membrane</keyword>
<feature type="compositionally biased region" description="Gly residues" evidence="6">
    <location>
        <begin position="435"/>
        <end position="445"/>
    </location>
</feature>
<feature type="transmembrane region" description="Helical" evidence="7">
    <location>
        <begin position="47"/>
        <end position="67"/>
    </location>
</feature>
<evidence type="ECO:0000256" key="2">
    <source>
        <dbReference type="ARBA" id="ARBA00022475"/>
    </source>
</evidence>
<dbReference type="PANTHER" id="PTHR23513">
    <property type="entry name" value="INTEGRAL MEMBRANE EFFLUX PROTEIN-RELATED"/>
    <property type="match status" value="1"/>
</dbReference>
<dbReference type="CDD" id="cd06173">
    <property type="entry name" value="MFS_MefA_like"/>
    <property type="match status" value="1"/>
</dbReference>
<gene>
    <name evidence="8" type="ORF">Ga0074812_13011</name>
</gene>
<sequence length="458" mass="46756">MRELLRNREFAFLFVGQVTSMIGESIMLIVLAIWVKELTGSSGQAGAVVLAVAAPALVAPLLGWAVDRVRRRPFLLWVNLLSAVALLPLLAVRDRHEVWIVFAVSVAYGFSFSLNTAGLAGLLKVTVAGDRLVEANSLLRSVREGSRLLGPLAGAGLYAWAGVSAVVIVDAATFVIAAVTLTAMRVVEDRPRPTELHWAAEAGAGFRHLAGEAALLRCAIAMGLAFLVFGAVNPGVFAYVDQGLHRPATFVGVLMTVMGLGAVLGALAAPKLVRVLGESAAVAVGLGALGAGLAALVYPRLWLGLAVAPVVGFGVSVVAIAFTTLMQRRTPAPLMGRVSTATDLLVGAPQTASIAAGAVLVSVVDFRWLFGGAAAALLIAASGLWTVRERVSAGGEDGDGPPDGDSAEKRGGAEKGDGVEKGDGAENGYGAESAGSGGAGSGSVPGSGNQDLILQDQT</sequence>
<evidence type="ECO:0000313" key="9">
    <source>
        <dbReference type="Proteomes" id="UP000198802"/>
    </source>
</evidence>
<keyword evidence="4 7" id="KW-1133">Transmembrane helix</keyword>
<feature type="compositionally biased region" description="Polar residues" evidence="6">
    <location>
        <begin position="449"/>
        <end position="458"/>
    </location>
</feature>
<evidence type="ECO:0000256" key="6">
    <source>
        <dbReference type="SAM" id="MobiDB-lite"/>
    </source>
</evidence>
<dbReference type="GO" id="GO:0022857">
    <property type="term" value="F:transmembrane transporter activity"/>
    <property type="evidence" value="ECO:0007669"/>
    <property type="project" value="InterPro"/>
</dbReference>
<evidence type="ECO:0000256" key="3">
    <source>
        <dbReference type="ARBA" id="ARBA00022692"/>
    </source>
</evidence>
<reference evidence="9" key="1">
    <citation type="submission" date="2015-11" db="EMBL/GenBank/DDBJ databases">
        <authorList>
            <person name="Varghese N."/>
        </authorList>
    </citation>
    <scope>NUCLEOTIDE SEQUENCE [LARGE SCALE GENOMIC DNA]</scope>
    <source>
        <strain evidence="9">DSM 45899</strain>
    </source>
</reference>
<feature type="transmembrane region" description="Helical" evidence="7">
    <location>
        <begin position="214"/>
        <end position="236"/>
    </location>
</feature>
<keyword evidence="3 7" id="KW-0812">Transmembrane</keyword>
<feature type="transmembrane region" description="Helical" evidence="7">
    <location>
        <begin position="12"/>
        <end position="35"/>
    </location>
</feature>
<organism evidence="8 9">
    <name type="scientific">Parafrankia irregularis</name>
    <dbReference type="NCBI Taxonomy" id="795642"/>
    <lineage>
        <taxon>Bacteria</taxon>
        <taxon>Bacillati</taxon>
        <taxon>Actinomycetota</taxon>
        <taxon>Actinomycetes</taxon>
        <taxon>Frankiales</taxon>
        <taxon>Frankiaceae</taxon>
        <taxon>Parafrankia</taxon>
    </lineage>
</organism>
<dbReference type="InterPro" id="IPR036259">
    <property type="entry name" value="MFS_trans_sf"/>
</dbReference>
<evidence type="ECO:0000256" key="5">
    <source>
        <dbReference type="ARBA" id="ARBA00023136"/>
    </source>
</evidence>
<feature type="transmembrane region" description="Helical" evidence="7">
    <location>
        <begin position="74"/>
        <end position="92"/>
    </location>
</feature>
<dbReference type="PRINTS" id="PR01988">
    <property type="entry name" value="EXPORTERBACE"/>
</dbReference>
<protein>
    <submittedName>
        <fullName evidence="8">Major Facilitator Superfamily protein</fullName>
    </submittedName>
</protein>
<dbReference type="InterPro" id="IPR022324">
    <property type="entry name" value="Bacilysin_exporter_BacE_put"/>
</dbReference>
<evidence type="ECO:0000256" key="4">
    <source>
        <dbReference type="ARBA" id="ARBA00022989"/>
    </source>
</evidence>
<feature type="transmembrane region" description="Helical" evidence="7">
    <location>
        <begin position="302"/>
        <end position="323"/>
    </location>
</feature>
<proteinExistence type="predicted"/>
<dbReference type="Proteomes" id="UP000198802">
    <property type="component" value="Unassembled WGS sequence"/>
</dbReference>
<dbReference type="AlphaFoldDB" id="A0A0S4QWV7"/>
<dbReference type="RefSeq" id="WP_091283846.1">
    <property type="nucleotide sequence ID" value="NZ_FAOZ01000030.1"/>
</dbReference>
<dbReference type="InterPro" id="IPR011701">
    <property type="entry name" value="MFS"/>
</dbReference>
<feature type="transmembrane region" description="Helical" evidence="7">
    <location>
        <begin position="167"/>
        <end position="187"/>
    </location>
</feature>
<feature type="transmembrane region" description="Helical" evidence="7">
    <location>
        <begin position="368"/>
        <end position="387"/>
    </location>
</feature>
<accession>A0A0S4QWV7</accession>
<keyword evidence="9" id="KW-1185">Reference proteome</keyword>
<dbReference type="SUPFAM" id="SSF103473">
    <property type="entry name" value="MFS general substrate transporter"/>
    <property type="match status" value="1"/>
</dbReference>
<keyword evidence="2" id="KW-1003">Cell membrane</keyword>
<feature type="transmembrane region" description="Helical" evidence="7">
    <location>
        <begin position="344"/>
        <end position="362"/>
    </location>
</feature>
<feature type="transmembrane region" description="Helical" evidence="7">
    <location>
        <begin position="248"/>
        <end position="268"/>
    </location>
</feature>
<dbReference type="GO" id="GO:0005886">
    <property type="term" value="C:plasma membrane"/>
    <property type="evidence" value="ECO:0007669"/>
    <property type="project" value="UniProtKB-SubCell"/>
</dbReference>
<name>A0A0S4QWV7_9ACTN</name>
<comment type="subcellular location">
    <subcellularLocation>
        <location evidence="1">Cell membrane</location>
        <topology evidence="1">Multi-pass membrane protein</topology>
    </subcellularLocation>
</comment>
<evidence type="ECO:0000256" key="7">
    <source>
        <dbReference type="SAM" id="Phobius"/>
    </source>
</evidence>
<evidence type="ECO:0000256" key="1">
    <source>
        <dbReference type="ARBA" id="ARBA00004651"/>
    </source>
</evidence>
<dbReference type="Gene3D" id="1.20.1250.20">
    <property type="entry name" value="MFS general substrate transporter like domains"/>
    <property type="match status" value="1"/>
</dbReference>
<dbReference type="Pfam" id="PF07690">
    <property type="entry name" value="MFS_1"/>
    <property type="match status" value="1"/>
</dbReference>
<evidence type="ECO:0000313" key="8">
    <source>
        <dbReference type="EMBL" id="CUU59631.1"/>
    </source>
</evidence>
<dbReference type="PANTHER" id="PTHR23513:SF6">
    <property type="entry name" value="MAJOR FACILITATOR SUPERFAMILY ASSOCIATED DOMAIN-CONTAINING PROTEIN"/>
    <property type="match status" value="1"/>
</dbReference>
<feature type="region of interest" description="Disordered" evidence="6">
    <location>
        <begin position="392"/>
        <end position="458"/>
    </location>
</feature>
<feature type="compositionally biased region" description="Basic and acidic residues" evidence="6">
    <location>
        <begin position="406"/>
        <end position="424"/>
    </location>
</feature>
<feature type="transmembrane region" description="Helical" evidence="7">
    <location>
        <begin position="275"/>
        <end position="296"/>
    </location>
</feature>